<feature type="compositionally biased region" description="Basic and acidic residues" evidence="1">
    <location>
        <begin position="137"/>
        <end position="161"/>
    </location>
</feature>
<dbReference type="AlphaFoldDB" id="A0A5J4T6R8"/>
<evidence type="ECO:0000313" key="3">
    <source>
        <dbReference type="Proteomes" id="UP000324800"/>
    </source>
</evidence>
<reference evidence="2 3" key="1">
    <citation type="submission" date="2019-03" db="EMBL/GenBank/DDBJ databases">
        <title>Single cell metagenomics reveals metabolic interactions within the superorganism composed of flagellate Streblomastix strix and complex community of Bacteroidetes bacteria on its surface.</title>
        <authorList>
            <person name="Treitli S.C."/>
            <person name="Kolisko M."/>
            <person name="Husnik F."/>
            <person name="Keeling P."/>
            <person name="Hampl V."/>
        </authorList>
    </citation>
    <scope>NUCLEOTIDE SEQUENCE [LARGE SCALE GENOMIC DNA]</scope>
    <source>
        <strain evidence="2">ST1C</strain>
    </source>
</reference>
<name>A0A5J4T6R8_9EUKA</name>
<feature type="non-terminal residue" evidence="2">
    <location>
        <position position="1"/>
    </location>
</feature>
<organism evidence="2 3">
    <name type="scientific">Streblomastix strix</name>
    <dbReference type="NCBI Taxonomy" id="222440"/>
    <lineage>
        <taxon>Eukaryota</taxon>
        <taxon>Metamonada</taxon>
        <taxon>Preaxostyla</taxon>
        <taxon>Oxymonadida</taxon>
        <taxon>Streblomastigidae</taxon>
        <taxon>Streblomastix</taxon>
    </lineage>
</organism>
<feature type="region of interest" description="Disordered" evidence="1">
    <location>
        <begin position="133"/>
        <end position="165"/>
    </location>
</feature>
<accession>A0A5J4T6R8</accession>
<dbReference type="Proteomes" id="UP000324800">
    <property type="component" value="Unassembled WGS sequence"/>
</dbReference>
<proteinExistence type="predicted"/>
<gene>
    <name evidence="2" type="ORF">EZS28_050409</name>
</gene>
<sequence>DCDFVSFDNIFNNTSGGRVSDLIINVKPYKYYIYEIFGHISNPTYPDRPTIIIGEDIITQSYNFHRYRLDFIITDADNQYFITGNTQQRNGQMMRLIQIGYAAFWNNQLGEIPDDTNDDGDDIFTIPTEQAIKQAKQKRDEKREREQRSYESDMAKIEARKKPTFSEGKTLESARLVPYDFKNDLDVYVIENE</sequence>
<dbReference type="EMBL" id="SNRW01036975">
    <property type="protein sequence ID" value="KAA6354064.1"/>
    <property type="molecule type" value="Genomic_DNA"/>
</dbReference>
<protein>
    <submittedName>
        <fullName evidence="2">Uncharacterized protein</fullName>
    </submittedName>
</protein>
<evidence type="ECO:0000256" key="1">
    <source>
        <dbReference type="SAM" id="MobiDB-lite"/>
    </source>
</evidence>
<comment type="caution">
    <text evidence="2">The sequence shown here is derived from an EMBL/GenBank/DDBJ whole genome shotgun (WGS) entry which is preliminary data.</text>
</comment>
<evidence type="ECO:0000313" key="2">
    <source>
        <dbReference type="EMBL" id="KAA6354064.1"/>
    </source>
</evidence>